<proteinExistence type="predicted"/>
<dbReference type="GO" id="GO:0003959">
    <property type="term" value="F:NADPH dehydrogenase activity"/>
    <property type="evidence" value="ECO:0007669"/>
    <property type="project" value="InterPro"/>
</dbReference>
<accession>A0A3E2HDB4</accession>
<organism evidence="3 4">
    <name type="scientific">Scytalidium lignicola</name>
    <name type="common">Hyphomycete</name>
    <dbReference type="NCBI Taxonomy" id="5539"/>
    <lineage>
        <taxon>Eukaryota</taxon>
        <taxon>Fungi</taxon>
        <taxon>Dikarya</taxon>
        <taxon>Ascomycota</taxon>
        <taxon>Pezizomycotina</taxon>
        <taxon>Leotiomycetes</taxon>
        <taxon>Leotiomycetes incertae sedis</taxon>
        <taxon>Scytalidium</taxon>
    </lineage>
</organism>
<dbReference type="PANTHER" id="PTHR43303">
    <property type="entry name" value="NADPH DEHYDROGENASE C23G7.10C-RELATED"/>
    <property type="match status" value="1"/>
</dbReference>
<keyword evidence="4" id="KW-1185">Reference proteome</keyword>
<feature type="domain" description="NADH:flavin oxidoreductase/NADH oxidase N-terminal" evidence="2">
    <location>
        <begin position="251"/>
        <end position="622"/>
    </location>
</feature>
<name>A0A3E2HDB4_SCYLI</name>
<sequence>MYSSSIFVALSALAALASAIPTPVQPAARCGTTIQPTQLAKFDLTTSDLEGVDSYHLKQAIIDHVVQPDTIVTFALFQIPPNKYGCQLVAQFGNDISLTEDGTTPFNARVNVTNIDVKGITSNTDLTTIDLKTFDNGGSLFGNFNLIDDTTQVVNTAICPANGGYLLFELAFDTSLPASTAASFPQNDKSAAEQGQRTDIADGLSAAASSPKAFKEWAGGAAIAGAPNAPFFTPVQSPPAGTALIENPPTLFSPIKIRSQTFQNRIWVAPMCTYSADDGQLTDFHLVHLSAFAYRGASLTIIEATSVTFNGRISPEDSGLWKDSQIAGVKRVADFLHSQGQKLGIQLAHAGRKASMVAPWLVARTESRLATKEENGWSDDVVGASAIQWGEGYAMPKELTEQEIKDLVQAFGDAAKRAVAAGVDVIEIHGAHGYLISSFLSPISNRRTDKYGGSFENRIRFLVEVIQAIRAAIPSDMPLLVRVSATEWMDHLGGESWDVPSTIKLAKLLPDLGVDLLDVSSGGNNEEQRITPYNDFQIGIAEQIRNALFDAGIKNLLIGAVGMITEAEQAKSIVESGKSKQEQGQTIEIQDEQEKIAKADIVLVARQFLREPEWVLRVAHRLGVKVQWPIQYHRGQFLKDSKI</sequence>
<dbReference type="GO" id="GO:0010181">
    <property type="term" value="F:FMN binding"/>
    <property type="evidence" value="ECO:0007669"/>
    <property type="project" value="InterPro"/>
</dbReference>
<feature type="chain" id="PRO_5017835576" description="NADH:flavin oxidoreductase/NADH oxidase N-terminal domain-containing protein" evidence="1">
    <location>
        <begin position="20"/>
        <end position="643"/>
    </location>
</feature>
<dbReference type="Pfam" id="PF00724">
    <property type="entry name" value="Oxidored_FMN"/>
    <property type="match status" value="1"/>
</dbReference>
<dbReference type="OrthoDB" id="72788at2759"/>
<dbReference type="InterPro" id="IPR001155">
    <property type="entry name" value="OxRdtase_FMN_N"/>
</dbReference>
<evidence type="ECO:0000313" key="4">
    <source>
        <dbReference type="Proteomes" id="UP000258309"/>
    </source>
</evidence>
<dbReference type="CDD" id="cd02932">
    <property type="entry name" value="OYE_YqiM_FMN"/>
    <property type="match status" value="1"/>
</dbReference>
<dbReference type="SUPFAM" id="SSF51395">
    <property type="entry name" value="FMN-linked oxidoreductases"/>
    <property type="match status" value="1"/>
</dbReference>
<dbReference type="OMA" id="TAICPAN"/>
<evidence type="ECO:0000256" key="1">
    <source>
        <dbReference type="SAM" id="SignalP"/>
    </source>
</evidence>
<keyword evidence="1" id="KW-0732">Signal</keyword>
<gene>
    <name evidence="3" type="ORF">B7463_g5028</name>
</gene>
<evidence type="ECO:0000259" key="2">
    <source>
        <dbReference type="Pfam" id="PF00724"/>
    </source>
</evidence>
<dbReference type="InterPro" id="IPR044152">
    <property type="entry name" value="YqjM-like"/>
</dbReference>
<dbReference type="Proteomes" id="UP000258309">
    <property type="component" value="Unassembled WGS sequence"/>
</dbReference>
<dbReference type="PANTHER" id="PTHR43303:SF2">
    <property type="entry name" value="INDOLEAMINE 2,3-DIOXYGENASE PYRROLE 2,3-DIOXYGENASE (AFU_ORTHOLOGUE AFUA_5G01450"/>
    <property type="match status" value="1"/>
</dbReference>
<feature type="non-terminal residue" evidence="3">
    <location>
        <position position="1"/>
    </location>
</feature>
<protein>
    <recommendedName>
        <fullName evidence="2">NADH:flavin oxidoreductase/NADH oxidase N-terminal domain-containing protein</fullName>
    </recommendedName>
</protein>
<dbReference type="EMBL" id="NCSJ02000078">
    <property type="protein sequence ID" value="RFU31337.1"/>
    <property type="molecule type" value="Genomic_DNA"/>
</dbReference>
<evidence type="ECO:0000313" key="3">
    <source>
        <dbReference type="EMBL" id="RFU31337.1"/>
    </source>
</evidence>
<comment type="caution">
    <text evidence="3">The sequence shown here is derived from an EMBL/GenBank/DDBJ whole genome shotgun (WGS) entry which is preliminary data.</text>
</comment>
<dbReference type="InterPro" id="IPR013785">
    <property type="entry name" value="Aldolase_TIM"/>
</dbReference>
<dbReference type="AlphaFoldDB" id="A0A3E2HDB4"/>
<feature type="signal peptide" evidence="1">
    <location>
        <begin position="1"/>
        <end position="19"/>
    </location>
</feature>
<dbReference type="Gene3D" id="3.20.20.70">
    <property type="entry name" value="Aldolase class I"/>
    <property type="match status" value="1"/>
</dbReference>
<dbReference type="GO" id="GO:0050661">
    <property type="term" value="F:NADP binding"/>
    <property type="evidence" value="ECO:0007669"/>
    <property type="project" value="InterPro"/>
</dbReference>
<reference evidence="3 4" key="1">
    <citation type="submission" date="2018-05" db="EMBL/GenBank/DDBJ databases">
        <title>Draft genome sequence of Scytalidium lignicola DSM 105466, a ubiquitous saprotrophic fungus.</title>
        <authorList>
            <person name="Buettner E."/>
            <person name="Gebauer A.M."/>
            <person name="Hofrichter M."/>
            <person name="Liers C."/>
            <person name="Kellner H."/>
        </authorList>
    </citation>
    <scope>NUCLEOTIDE SEQUENCE [LARGE SCALE GENOMIC DNA]</scope>
    <source>
        <strain evidence="3 4">DSM 105466</strain>
    </source>
</reference>
<feature type="non-terminal residue" evidence="3">
    <location>
        <position position="643"/>
    </location>
</feature>
<dbReference type="STRING" id="5539.A0A3E2HDB4"/>